<evidence type="ECO:0000256" key="1">
    <source>
        <dbReference type="SAM" id="MobiDB-lite"/>
    </source>
</evidence>
<dbReference type="OrthoDB" id="191791at2759"/>
<name>A0A1E7F862_9STRA</name>
<keyword evidence="2" id="KW-0732">Signal</keyword>
<evidence type="ECO:0008006" key="5">
    <source>
        <dbReference type="Google" id="ProtNLM"/>
    </source>
</evidence>
<dbReference type="InParanoid" id="A0A1E7F862"/>
<dbReference type="PANTHER" id="PTHR38564">
    <property type="entry name" value="SI:CH73-250A16.5-RELATED"/>
    <property type="match status" value="1"/>
</dbReference>
<dbReference type="PANTHER" id="PTHR38564:SF1">
    <property type="match status" value="1"/>
</dbReference>
<evidence type="ECO:0000256" key="2">
    <source>
        <dbReference type="SAM" id="SignalP"/>
    </source>
</evidence>
<protein>
    <recommendedName>
        <fullName evidence="5">Spondin domain-containing protein</fullName>
    </recommendedName>
</protein>
<evidence type="ECO:0000313" key="4">
    <source>
        <dbReference type="Proteomes" id="UP000095751"/>
    </source>
</evidence>
<feature type="chain" id="PRO_5009192802" description="Spondin domain-containing protein" evidence="2">
    <location>
        <begin position="25"/>
        <end position="270"/>
    </location>
</feature>
<gene>
    <name evidence="3" type="ORF">FRACYDRAFT_240901</name>
</gene>
<accession>A0A1E7F862</accession>
<keyword evidence="4" id="KW-1185">Reference proteome</keyword>
<dbReference type="Proteomes" id="UP000095751">
    <property type="component" value="Unassembled WGS sequence"/>
</dbReference>
<proteinExistence type="predicted"/>
<feature type="region of interest" description="Disordered" evidence="1">
    <location>
        <begin position="180"/>
        <end position="244"/>
    </location>
</feature>
<reference evidence="3 4" key="1">
    <citation type="submission" date="2016-09" db="EMBL/GenBank/DDBJ databases">
        <title>Extensive genetic diversity and differential bi-allelic expression allows diatom success in the polar Southern Ocean.</title>
        <authorList>
            <consortium name="DOE Joint Genome Institute"/>
            <person name="Mock T."/>
            <person name="Otillar R.P."/>
            <person name="Strauss J."/>
            <person name="Dupont C."/>
            <person name="Frickenhaus S."/>
            <person name="Maumus F."/>
            <person name="Mcmullan M."/>
            <person name="Sanges R."/>
            <person name="Schmutz J."/>
            <person name="Toseland A."/>
            <person name="Valas R."/>
            <person name="Veluchamy A."/>
            <person name="Ward B.J."/>
            <person name="Allen A."/>
            <person name="Barry K."/>
            <person name="Falciatore A."/>
            <person name="Ferrante M."/>
            <person name="Fortunato A.E."/>
            <person name="Gloeckner G."/>
            <person name="Gruber A."/>
            <person name="Hipkin R."/>
            <person name="Janech M."/>
            <person name="Kroth P."/>
            <person name="Leese F."/>
            <person name="Lindquist E."/>
            <person name="Lyon B.R."/>
            <person name="Martin J."/>
            <person name="Mayer C."/>
            <person name="Parker M."/>
            <person name="Quesneville H."/>
            <person name="Raymond J."/>
            <person name="Uhlig C."/>
            <person name="Valentin K.U."/>
            <person name="Worden A.Z."/>
            <person name="Armbrust E.V."/>
            <person name="Bowler C."/>
            <person name="Green B."/>
            <person name="Moulton V."/>
            <person name="Van Oosterhout C."/>
            <person name="Grigoriev I."/>
        </authorList>
    </citation>
    <scope>NUCLEOTIDE SEQUENCE [LARGE SCALE GENOMIC DNA]</scope>
    <source>
        <strain evidence="3 4">CCMP1102</strain>
    </source>
</reference>
<dbReference type="AlphaFoldDB" id="A0A1E7F862"/>
<dbReference type="PROSITE" id="PS51257">
    <property type="entry name" value="PROKAR_LIPOPROTEIN"/>
    <property type="match status" value="1"/>
</dbReference>
<evidence type="ECO:0000313" key="3">
    <source>
        <dbReference type="EMBL" id="OEU14361.1"/>
    </source>
</evidence>
<dbReference type="EMBL" id="KV784360">
    <property type="protein sequence ID" value="OEU14361.1"/>
    <property type="molecule type" value="Genomic_DNA"/>
</dbReference>
<organism evidence="3 4">
    <name type="scientific">Fragilariopsis cylindrus CCMP1102</name>
    <dbReference type="NCBI Taxonomy" id="635003"/>
    <lineage>
        <taxon>Eukaryota</taxon>
        <taxon>Sar</taxon>
        <taxon>Stramenopiles</taxon>
        <taxon>Ochrophyta</taxon>
        <taxon>Bacillariophyta</taxon>
        <taxon>Bacillariophyceae</taxon>
        <taxon>Bacillariophycidae</taxon>
        <taxon>Bacillariales</taxon>
        <taxon>Bacillariaceae</taxon>
        <taxon>Fragilariopsis</taxon>
    </lineage>
</organism>
<sequence length="270" mass="28309">MKFGSPTIIVQAVVYLLLLSSCEGCTLDGCDHPDCGSCGNSCCSLLITVKESTESVMNQLNKSITEGGPDNLYIPMMTAGGTLTFSDLRQYGLGADFNGQAVHTTLNGKYNDTVNFSLSPTTILDKNNNNINATVIAAFSISEIAGAYCDSGQNYWNILQLVQGIQWESGTLDVDQQVEHVGNSCPTNNTSSKDKNKDGIGIGDDDNDNDSATEVPVPAPSPTDPQASVVDPAPPLAGVEDLTNDNSSASSTNFLSVVGVVVMACIVALL</sequence>
<dbReference type="KEGG" id="fcy:FRACYDRAFT_240901"/>
<feature type="signal peptide" evidence="2">
    <location>
        <begin position="1"/>
        <end position="24"/>
    </location>
</feature>